<evidence type="ECO:0000313" key="3">
    <source>
        <dbReference type="Proteomes" id="UP000007800"/>
    </source>
</evidence>
<dbReference type="EMBL" id="GG684604">
    <property type="protein sequence ID" value="EER00990.1"/>
    <property type="molecule type" value="Genomic_DNA"/>
</dbReference>
<dbReference type="GeneID" id="9057488"/>
<dbReference type="OrthoDB" id="25149at2759"/>
<evidence type="ECO:0000256" key="1">
    <source>
        <dbReference type="SAM" id="MobiDB-lite"/>
    </source>
</evidence>
<feature type="region of interest" description="Disordered" evidence="1">
    <location>
        <begin position="116"/>
        <end position="135"/>
    </location>
</feature>
<gene>
    <name evidence="2" type="ORF">Pmar_PMAR025714</name>
</gene>
<protein>
    <submittedName>
        <fullName evidence="2">Uncharacterized protein</fullName>
    </submittedName>
</protein>
<dbReference type="Proteomes" id="UP000007800">
    <property type="component" value="Unassembled WGS sequence"/>
</dbReference>
<name>C5LQK5_PERM5</name>
<keyword evidence="3" id="KW-1185">Reference proteome</keyword>
<proteinExistence type="predicted"/>
<dbReference type="RefSeq" id="XP_002768272.1">
    <property type="nucleotide sequence ID" value="XM_002768226.1"/>
</dbReference>
<sequence length="152" mass="16986">MKISVIDRAFRESFKCIEKIPMDRYDQKSLRASNLPSSARHFGSSGALTRVQLWHLRGLVPISITQFRPILFDPDCLAMILPAGEHSLHLGRPESMIKIVNSDPVLFTMTLESEQCSSRSSSSKRVNSSGPVEGFKSFYASVTGRDEIRAPE</sequence>
<accession>C5LQK5</accession>
<evidence type="ECO:0000313" key="2">
    <source>
        <dbReference type="EMBL" id="EER00990.1"/>
    </source>
</evidence>
<feature type="compositionally biased region" description="Low complexity" evidence="1">
    <location>
        <begin position="116"/>
        <end position="129"/>
    </location>
</feature>
<reference evidence="2 3" key="1">
    <citation type="submission" date="2008-07" db="EMBL/GenBank/DDBJ databases">
        <authorList>
            <person name="El-Sayed N."/>
            <person name="Caler E."/>
            <person name="Inman J."/>
            <person name="Amedeo P."/>
            <person name="Hass B."/>
            <person name="Wortman J."/>
        </authorList>
    </citation>
    <scope>NUCLEOTIDE SEQUENCE [LARGE SCALE GENOMIC DNA]</scope>
    <source>
        <strain evidence="3">ATCC 50983 / TXsc</strain>
    </source>
</reference>
<organism evidence="3">
    <name type="scientific">Perkinsus marinus (strain ATCC 50983 / TXsc)</name>
    <dbReference type="NCBI Taxonomy" id="423536"/>
    <lineage>
        <taxon>Eukaryota</taxon>
        <taxon>Sar</taxon>
        <taxon>Alveolata</taxon>
        <taxon>Perkinsozoa</taxon>
        <taxon>Perkinsea</taxon>
        <taxon>Perkinsida</taxon>
        <taxon>Perkinsidae</taxon>
        <taxon>Perkinsus</taxon>
    </lineage>
</organism>
<dbReference type="InParanoid" id="C5LQK5"/>
<dbReference type="AlphaFoldDB" id="C5LQK5"/>